<dbReference type="AlphaFoldDB" id="A0A1E5RSV5"/>
<dbReference type="Gene3D" id="1.20.58.90">
    <property type="match status" value="1"/>
</dbReference>
<evidence type="ECO:0000313" key="1">
    <source>
        <dbReference type="EMBL" id="OEJ89916.1"/>
    </source>
</evidence>
<name>A0A1E5RSV5_9ASCO</name>
<dbReference type="EMBL" id="LPNL01000003">
    <property type="protein sequence ID" value="OEJ89916.1"/>
    <property type="molecule type" value="Genomic_DNA"/>
</dbReference>
<dbReference type="SUPFAM" id="SSF46988">
    <property type="entry name" value="Tubulin chaperone cofactor A"/>
    <property type="match status" value="1"/>
</dbReference>
<protein>
    <recommendedName>
        <fullName evidence="3">Tubulin-specific chaperone A</fullName>
    </recommendedName>
</protein>
<dbReference type="GO" id="GO:0048487">
    <property type="term" value="F:beta-tubulin binding"/>
    <property type="evidence" value="ECO:0007669"/>
    <property type="project" value="InterPro"/>
</dbReference>
<organism evidence="1 2">
    <name type="scientific">Hanseniaspora opuntiae</name>
    <dbReference type="NCBI Taxonomy" id="211096"/>
    <lineage>
        <taxon>Eukaryota</taxon>
        <taxon>Fungi</taxon>
        <taxon>Dikarya</taxon>
        <taxon>Ascomycota</taxon>
        <taxon>Saccharomycotina</taxon>
        <taxon>Saccharomycetes</taxon>
        <taxon>Saccharomycodales</taxon>
        <taxon>Saccharomycodaceae</taxon>
        <taxon>Hanseniaspora</taxon>
    </lineage>
</organism>
<sequence length="192" mass="23332">MPPSKIFIKLKALERISREEITYKLKKKELDAKYEKVKKEFNQGNDDLYNEMKLYKKASAEISTMLLPMLYKKIDQFEEDLDKYLQKHDIHIKKNLEEHKSTHRFKKRIDMMKFAEEPLDSHKRNIRLNNDMVSNNESLDLEEFEYFKERIINVFLIVADIRKRRLTEYNFKLNSTRNMELLDAEVNNDEIY</sequence>
<reference evidence="2" key="1">
    <citation type="journal article" date="2016" name="Genome Announc.">
        <title>Genome sequences of three species of Hanseniaspora isolated from spontaneous wine fermentations.</title>
        <authorList>
            <person name="Sternes P.R."/>
            <person name="Lee D."/>
            <person name="Kutyna D.R."/>
            <person name="Borneman A.R."/>
        </authorList>
    </citation>
    <scope>NUCLEOTIDE SEQUENCE [LARGE SCALE GENOMIC DNA]</scope>
    <source>
        <strain evidence="2">AWRI3578</strain>
    </source>
</reference>
<dbReference type="OrthoDB" id="296187at2759"/>
<dbReference type="GO" id="GO:0007023">
    <property type="term" value="P:post-chaperonin tubulin folding pathway"/>
    <property type="evidence" value="ECO:0007669"/>
    <property type="project" value="InterPro"/>
</dbReference>
<proteinExistence type="predicted"/>
<gene>
    <name evidence="1" type="ORF">AWRI3578_g828</name>
</gene>
<dbReference type="GO" id="GO:0007021">
    <property type="term" value="P:tubulin complex assembly"/>
    <property type="evidence" value="ECO:0007669"/>
    <property type="project" value="InterPro"/>
</dbReference>
<dbReference type="Proteomes" id="UP000095605">
    <property type="component" value="Unassembled WGS sequence"/>
</dbReference>
<accession>A0A1E5RSV5</accession>
<evidence type="ECO:0000313" key="2">
    <source>
        <dbReference type="Proteomes" id="UP000095605"/>
    </source>
</evidence>
<dbReference type="InterPro" id="IPR036126">
    <property type="entry name" value="TBCA_sf"/>
</dbReference>
<evidence type="ECO:0008006" key="3">
    <source>
        <dbReference type="Google" id="ProtNLM"/>
    </source>
</evidence>
<comment type="caution">
    <text evidence="1">The sequence shown here is derived from an EMBL/GenBank/DDBJ whole genome shotgun (WGS) entry which is preliminary data.</text>
</comment>
<keyword evidence="2" id="KW-1185">Reference proteome</keyword>